<gene>
    <name evidence="2" type="ORF">CHF27_000250</name>
</gene>
<dbReference type="AlphaFoldDB" id="A0A371IW17"/>
<sequence>MVKSKRINIKVVSLIIFLLLILFPNNIYSMHKNEKLPSEVIVGGELLHIDMDTNKLMYYSQDDKQTQLKNYDLLCEIQGECVKKAFKNDSIKNIDKKKIMSIILSMNENEKVKLTILRNNEYKTVDLTKSELKNSYFTNKIPFSATLTYVNPNNKTFGAVGHDINIEGKNNILSNTGDIYFCEFLEVQKSNNNQIGNMHGQKICCLQGEINKINQFGAKGKLKEDKILKNNDIYEVGNAKDVKMGVATLLIQLPNEENKKSYEIEITKINKQTKPDTQGFEFEIIDKELIKNYGGIVQGMSGCPIIQNGKIIGALSHVILNNPTKGVGLYIQWMMEE</sequence>
<dbReference type="Proteomes" id="UP000243494">
    <property type="component" value="Unassembled WGS sequence"/>
</dbReference>
<organism evidence="2 3">
    <name type="scientific">Romboutsia maritimum</name>
    <dbReference type="NCBI Taxonomy" id="2020948"/>
    <lineage>
        <taxon>Bacteria</taxon>
        <taxon>Bacillati</taxon>
        <taxon>Bacillota</taxon>
        <taxon>Clostridia</taxon>
        <taxon>Peptostreptococcales</taxon>
        <taxon>Peptostreptococcaceae</taxon>
        <taxon>Romboutsia</taxon>
    </lineage>
</organism>
<keyword evidence="3" id="KW-1185">Reference proteome</keyword>
<evidence type="ECO:0000259" key="1">
    <source>
        <dbReference type="PROSITE" id="PS51494"/>
    </source>
</evidence>
<accession>A0A371IW17</accession>
<dbReference type="PROSITE" id="PS51494">
    <property type="entry name" value="SPOIVB"/>
    <property type="match status" value="1"/>
</dbReference>
<dbReference type="OrthoDB" id="9765242at2"/>
<evidence type="ECO:0000313" key="3">
    <source>
        <dbReference type="Proteomes" id="UP000243494"/>
    </source>
</evidence>
<name>A0A371IW17_9FIRM</name>
<evidence type="ECO:0000313" key="2">
    <source>
        <dbReference type="EMBL" id="RDY24666.1"/>
    </source>
</evidence>
<feature type="domain" description="Peptidase S55" evidence="1">
    <location>
        <begin position="114"/>
        <end position="337"/>
    </location>
</feature>
<dbReference type="InterPro" id="IPR008763">
    <property type="entry name" value="Peptidase_S55"/>
</dbReference>
<dbReference type="Pfam" id="PF05580">
    <property type="entry name" value="Peptidase_S55"/>
    <property type="match status" value="1"/>
</dbReference>
<proteinExistence type="predicted"/>
<protein>
    <recommendedName>
        <fullName evidence="1">Peptidase S55 domain-containing protein</fullName>
    </recommendedName>
</protein>
<dbReference type="RefSeq" id="WP_095404974.1">
    <property type="nucleotide sequence ID" value="NZ_NOJZ02000001.1"/>
</dbReference>
<comment type="caution">
    <text evidence="2">The sequence shown here is derived from an EMBL/GenBank/DDBJ whole genome shotgun (WGS) entry which is preliminary data.</text>
</comment>
<reference evidence="2 3" key="1">
    <citation type="journal article" date="2017" name="Genome Announc.">
        <title>Draft Genome Sequence of Romboutsia maritimum sp. nov. Strain CCRI-22766(T), Isolated from Coastal Estuarine Mud.</title>
        <authorList>
            <person name="Maheux A.F."/>
            <person name="Boudreau D.K."/>
            <person name="Berube E."/>
            <person name="Boissinot M."/>
            <person name="Raymond F."/>
            <person name="Brodeur S."/>
            <person name="Corbeil J."/>
            <person name="Brightwell G."/>
            <person name="Broda D."/>
            <person name="Omar R.F."/>
            <person name="Bergeron M.G."/>
        </authorList>
    </citation>
    <scope>NUCLEOTIDE SEQUENCE [LARGE SCALE GENOMIC DNA]</scope>
    <source>
        <strain evidence="2 3">CCRI-22766</strain>
    </source>
</reference>
<dbReference type="EMBL" id="NOJZ02000001">
    <property type="protein sequence ID" value="RDY24666.1"/>
    <property type="molecule type" value="Genomic_DNA"/>
</dbReference>